<dbReference type="InterPro" id="IPR050330">
    <property type="entry name" value="Bact_OuterMem_StrucFunc"/>
</dbReference>
<feature type="transmembrane region" description="Helical" evidence="3">
    <location>
        <begin position="301"/>
        <end position="320"/>
    </location>
</feature>
<dbReference type="InterPro" id="IPR006665">
    <property type="entry name" value="OmpA-like"/>
</dbReference>
<dbReference type="Proteomes" id="UP000663722">
    <property type="component" value="Chromosome"/>
</dbReference>
<dbReference type="GO" id="GO:0016020">
    <property type="term" value="C:membrane"/>
    <property type="evidence" value="ECO:0007669"/>
    <property type="project" value="UniProtKB-UniRule"/>
</dbReference>
<dbReference type="PROSITE" id="PS51123">
    <property type="entry name" value="OMPA_2"/>
    <property type="match status" value="1"/>
</dbReference>
<dbReference type="SUPFAM" id="SSF103088">
    <property type="entry name" value="OmpA-like"/>
    <property type="match status" value="1"/>
</dbReference>
<name>A0A975BR76_9BACT</name>
<feature type="compositionally biased region" description="Basic and acidic residues" evidence="2">
    <location>
        <begin position="586"/>
        <end position="616"/>
    </location>
</feature>
<keyword evidence="3" id="KW-1133">Transmembrane helix</keyword>
<evidence type="ECO:0000313" key="6">
    <source>
        <dbReference type="Proteomes" id="UP000663722"/>
    </source>
</evidence>
<proteinExistence type="predicted"/>
<feature type="domain" description="OmpA-like" evidence="4">
    <location>
        <begin position="466"/>
        <end position="584"/>
    </location>
</feature>
<evidence type="ECO:0000313" key="5">
    <source>
        <dbReference type="EMBL" id="QTA90364.1"/>
    </source>
</evidence>
<dbReference type="Gene3D" id="3.30.1330.60">
    <property type="entry name" value="OmpA-like domain"/>
    <property type="match status" value="1"/>
</dbReference>
<dbReference type="PANTHER" id="PTHR30329:SF21">
    <property type="entry name" value="LIPOPROTEIN YIAD-RELATED"/>
    <property type="match status" value="1"/>
</dbReference>
<feature type="compositionally biased region" description="Acidic residues" evidence="2">
    <location>
        <begin position="625"/>
        <end position="635"/>
    </location>
</feature>
<evidence type="ECO:0000259" key="4">
    <source>
        <dbReference type="PROSITE" id="PS51123"/>
    </source>
</evidence>
<dbReference type="InterPro" id="IPR036737">
    <property type="entry name" value="OmpA-like_sf"/>
</dbReference>
<dbReference type="AlphaFoldDB" id="A0A975BR76"/>
<gene>
    <name evidence="5" type="ORF">dnm_064250</name>
</gene>
<dbReference type="Pfam" id="PF00691">
    <property type="entry name" value="OmpA"/>
    <property type="match status" value="1"/>
</dbReference>
<keyword evidence="3" id="KW-0812">Transmembrane</keyword>
<feature type="region of interest" description="Disordered" evidence="2">
    <location>
        <begin position="586"/>
        <end position="642"/>
    </location>
</feature>
<accession>A0A975BR76</accession>
<protein>
    <submittedName>
        <fullName evidence="5">OmpA-like domain-containing protein</fullName>
    </submittedName>
</protein>
<dbReference type="CDD" id="cd07185">
    <property type="entry name" value="OmpA_C-like"/>
    <property type="match status" value="1"/>
</dbReference>
<evidence type="ECO:0000256" key="3">
    <source>
        <dbReference type="SAM" id="Phobius"/>
    </source>
</evidence>
<evidence type="ECO:0000256" key="1">
    <source>
        <dbReference type="PROSITE-ProRule" id="PRU00473"/>
    </source>
</evidence>
<dbReference type="EMBL" id="CP061800">
    <property type="protein sequence ID" value="QTA90364.1"/>
    <property type="molecule type" value="Genomic_DNA"/>
</dbReference>
<keyword evidence="1 3" id="KW-0472">Membrane</keyword>
<dbReference type="KEGG" id="dmm:dnm_064250"/>
<reference evidence="5" key="1">
    <citation type="journal article" date="2021" name="Microb. Physiol.">
        <title>Proteogenomic Insights into the Physiology of Marine, Sulfate-Reducing, Filamentous Desulfonema limicola and Desulfonema magnum.</title>
        <authorList>
            <person name="Schnaars V."/>
            <person name="Wohlbrand L."/>
            <person name="Scheve S."/>
            <person name="Hinrichs C."/>
            <person name="Reinhardt R."/>
            <person name="Rabus R."/>
        </authorList>
    </citation>
    <scope>NUCLEOTIDE SEQUENCE</scope>
    <source>
        <strain evidence="5">4be13</strain>
    </source>
</reference>
<organism evidence="5 6">
    <name type="scientific">Desulfonema magnum</name>
    <dbReference type="NCBI Taxonomy" id="45655"/>
    <lineage>
        <taxon>Bacteria</taxon>
        <taxon>Pseudomonadati</taxon>
        <taxon>Thermodesulfobacteriota</taxon>
        <taxon>Desulfobacteria</taxon>
        <taxon>Desulfobacterales</taxon>
        <taxon>Desulfococcaceae</taxon>
        <taxon>Desulfonema</taxon>
    </lineage>
</organism>
<keyword evidence="6" id="KW-1185">Reference proteome</keyword>
<dbReference type="PANTHER" id="PTHR30329">
    <property type="entry name" value="STATOR ELEMENT OF FLAGELLAR MOTOR COMPLEX"/>
    <property type="match status" value="1"/>
</dbReference>
<evidence type="ECO:0000256" key="2">
    <source>
        <dbReference type="SAM" id="MobiDB-lite"/>
    </source>
</evidence>
<dbReference type="RefSeq" id="WP_207678600.1">
    <property type="nucleotide sequence ID" value="NZ_CP061800.1"/>
</dbReference>
<sequence>MRNLFTGKISGKTSEEQRIKADDPVEELRKLLVGPLQSQFDEIRELLKDQTLNPEEVSRILPEAIMIRSSRDKQIVTAMESVTEEAIKASVKKNPANLVDTLVPVMLPAIKRAITSLIKEMIQTFSATLEHGLSMRGLKWRFEAFKTKKPFGEVALLHSLVYQVEQLFLIHKETGLVLQNVVTEEAVAQDPDMVSAMLTAIQDFVRDSFGAGQDDTLENLQFGDRSVWIEQSSQAVLAAVVWGNAPAEFPSLLRETLDAIHFEQLDNLRSFNGDTAPFEPTKDRLSDCLKSQFKAKEKNPYVLWGFLGLVMLCLGTWSFFSVRDYMRWRDYLDRLHEEPGIVITETEKQSGKYHVFGLRDTLAADPVEILKEAKIKPGSVKFNWELYHSSHPTFIIRRISSVLRPPETITFELKDGILWAEGKASHQWIIESEKLSETIPGILGFRSDNVIDLDLKQIEIISEKIENTLFFFDRVSVTVKSDQKDAVDELVKDVKNISDLVQIFDKPVRIEIIGHTDSVGSDERNLEISKKRADELFSILVSKGFNAEMFISKGVGAEEPLKEEISEADREFNRCVSFRVIIDSEETRSDESENISPEDRSGADKAESDPSDKKNGVSEAQPDSSPEETENEEETLLPPNWG</sequence>